<comment type="function">
    <text evidence="5">Catalyzes the methylation of C-1 in cobalt-precorrin-5B to form cobalt-precorrin-6A.</text>
</comment>
<keyword evidence="3 5" id="KW-0808">Transferase</keyword>
<reference evidence="6 7" key="2">
    <citation type="submission" date="2007-04" db="EMBL/GenBank/DDBJ databases">
        <title>Draft genome sequence of Ruminococcus obeum (ATCC 29174).</title>
        <authorList>
            <person name="Sudarsanam P."/>
            <person name="Ley R."/>
            <person name="Guruge J."/>
            <person name="Turnbaugh P.J."/>
            <person name="Mahowald M."/>
            <person name="Liep D."/>
            <person name="Gordon J."/>
        </authorList>
    </citation>
    <scope>NUCLEOTIDE SEQUENCE [LARGE SCALE GENOMIC DNA]</scope>
    <source>
        <strain evidence="6 7">ATCC 29174</strain>
    </source>
</reference>
<dbReference type="Gene3D" id="3.30.2110.10">
    <property type="entry name" value="CbiD-like"/>
    <property type="match status" value="1"/>
</dbReference>
<dbReference type="UniPathway" id="UPA00148">
    <property type="reaction ID" value="UER00227"/>
</dbReference>
<sequence length="395" mass="43333">MTYVKEEVMAHKTGLEDYYVIKNQKKLHFGYTTGSCAAGAAKGATEMLLGGQKQNETDLMTPKGILLHLELHDVCMEKDTVICAVRKDAGDDPDTTNGILVYARVEKCPKSSEITVDGGKGVGRVTRPGLSQKVGEAAINPVPKAMILKAVEDAADRYHYEGGLKVTISVPEGEKIAKKTFNPRLGIQGGISILGTSGIVEPMSEKALIQSIQVEMKQHFSQGEQYLIVTPGNYGADYLREHMDLPFEKNIKCSNYVGETIDMAVNMGVKGILFISHIGKFVKVAAGIMNTHSHSADGRMEVLCAAAIRSGADLECAREILACNTTDEALHVLDRYHILQKAMEDVTRHIQFYLDHRSYQQILLGAVIFSNEFGYLGQTEHAEELIRKINSAESK</sequence>
<dbReference type="HOGENOM" id="CLU_041273_1_0_9"/>
<dbReference type="Pfam" id="PF01888">
    <property type="entry name" value="CbiD"/>
    <property type="match status" value="1"/>
</dbReference>
<proteinExistence type="inferred from homology"/>
<dbReference type="eggNOG" id="COG1903">
    <property type="taxonomic scope" value="Bacteria"/>
</dbReference>
<organism evidence="6 7">
    <name type="scientific">Blautia obeum ATCC 29174</name>
    <dbReference type="NCBI Taxonomy" id="411459"/>
    <lineage>
        <taxon>Bacteria</taxon>
        <taxon>Bacillati</taxon>
        <taxon>Bacillota</taxon>
        <taxon>Clostridia</taxon>
        <taxon>Lachnospirales</taxon>
        <taxon>Lachnospiraceae</taxon>
        <taxon>Blautia</taxon>
    </lineage>
</organism>
<gene>
    <name evidence="5 6" type="primary">cbiD</name>
    <name evidence="6" type="ORF">RUMOBE_02679</name>
</gene>
<evidence type="ECO:0000313" key="6">
    <source>
        <dbReference type="EMBL" id="EDM86774.1"/>
    </source>
</evidence>
<evidence type="ECO:0000256" key="1">
    <source>
        <dbReference type="ARBA" id="ARBA00022573"/>
    </source>
</evidence>
<dbReference type="InterPro" id="IPR002748">
    <property type="entry name" value="CbiD"/>
</dbReference>
<dbReference type="AlphaFoldDB" id="A5ZUJ4"/>
<keyword evidence="2 5" id="KW-0489">Methyltransferase</keyword>
<accession>A5ZUJ4</accession>
<keyword evidence="4 5" id="KW-0949">S-adenosyl-L-methionine</keyword>
<dbReference type="GO" id="GO:0019251">
    <property type="term" value="P:anaerobic cobalamin biosynthetic process"/>
    <property type="evidence" value="ECO:0007669"/>
    <property type="project" value="UniProtKB-UniRule"/>
</dbReference>
<dbReference type="PANTHER" id="PTHR35863">
    <property type="entry name" value="COBALT-PRECORRIN-5B C(1)-METHYLTRANSFERASE"/>
    <property type="match status" value="1"/>
</dbReference>
<comment type="caution">
    <text evidence="6">The sequence shown here is derived from an EMBL/GenBank/DDBJ whole genome shotgun (WGS) entry which is preliminary data.</text>
</comment>
<evidence type="ECO:0000313" key="7">
    <source>
        <dbReference type="Proteomes" id="UP000006002"/>
    </source>
</evidence>
<keyword evidence="1 5" id="KW-0169">Cobalamin biosynthesis</keyword>
<evidence type="ECO:0000256" key="3">
    <source>
        <dbReference type="ARBA" id="ARBA00022679"/>
    </source>
</evidence>
<dbReference type="SUPFAM" id="SSF111342">
    <property type="entry name" value="CbiD-like"/>
    <property type="match status" value="1"/>
</dbReference>
<comment type="catalytic activity">
    <reaction evidence="5">
        <text>Co-precorrin-5B + S-adenosyl-L-methionine = Co-precorrin-6A + S-adenosyl-L-homocysteine</text>
        <dbReference type="Rhea" id="RHEA:26285"/>
        <dbReference type="ChEBI" id="CHEBI:57856"/>
        <dbReference type="ChEBI" id="CHEBI:59789"/>
        <dbReference type="ChEBI" id="CHEBI:60063"/>
        <dbReference type="ChEBI" id="CHEBI:60064"/>
        <dbReference type="EC" id="2.1.1.195"/>
    </reaction>
</comment>
<dbReference type="Proteomes" id="UP000006002">
    <property type="component" value="Unassembled WGS sequence"/>
</dbReference>
<name>A5ZUJ4_9FIRM</name>
<evidence type="ECO:0000256" key="4">
    <source>
        <dbReference type="ARBA" id="ARBA00022691"/>
    </source>
</evidence>
<dbReference type="InterPro" id="IPR036074">
    <property type="entry name" value="CbiD_sf"/>
</dbReference>
<dbReference type="PIRSF" id="PIRSF026782">
    <property type="entry name" value="CbiD"/>
    <property type="match status" value="1"/>
</dbReference>
<dbReference type="GO" id="GO:0032259">
    <property type="term" value="P:methylation"/>
    <property type="evidence" value="ECO:0007669"/>
    <property type="project" value="UniProtKB-KW"/>
</dbReference>
<comment type="pathway">
    <text evidence="5">Cofactor biosynthesis; adenosylcobalamin biosynthesis; cob(II)yrinate a,c-diamide from sirohydrochlorin (anaerobic route): step 6/10.</text>
</comment>
<dbReference type="EC" id="2.1.1.195" evidence="5"/>
<dbReference type="HAMAP" id="MF_00787">
    <property type="entry name" value="CbiD"/>
    <property type="match status" value="1"/>
</dbReference>
<protein>
    <recommendedName>
        <fullName evidence="5">Cobalt-precorrin-5B C(1)-methyltransferase</fullName>
        <ecNumber evidence="5">2.1.1.195</ecNumber>
    </recommendedName>
    <alternativeName>
        <fullName evidence="5">Cobalt-precorrin-6A synthase</fullName>
    </alternativeName>
</protein>
<dbReference type="PANTHER" id="PTHR35863:SF1">
    <property type="entry name" value="COBALT-PRECORRIN-5B C(1)-METHYLTRANSFERASE"/>
    <property type="match status" value="1"/>
</dbReference>
<dbReference type="GO" id="GO:0043780">
    <property type="term" value="F:cobalt-precorrin-5B C1-methyltransferase activity"/>
    <property type="evidence" value="ECO:0007669"/>
    <property type="project" value="RHEA"/>
</dbReference>
<dbReference type="NCBIfam" id="TIGR00312">
    <property type="entry name" value="cbiD"/>
    <property type="match status" value="1"/>
</dbReference>
<dbReference type="EMBL" id="AAVO02000012">
    <property type="protein sequence ID" value="EDM86774.1"/>
    <property type="molecule type" value="Genomic_DNA"/>
</dbReference>
<reference evidence="6 7" key="1">
    <citation type="submission" date="2007-03" db="EMBL/GenBank/DDBJ databases">
        <authorList>
            <person name="Fulton L."/>
            <person name="Clifton S."/>
            <person name="Fulton B."/>
            <person name="Xu J."/>
            <person name="Minx P."/>
            <person name="Pepin K.H."/>
            <person name="Johnson M."/>
            <person name="Thiruvilangam P."/>
            <person name="Bhonagiri V."/>
            <person name="Nash W.E."/>
            <person name="Mardis E.R."/>
            <person name="Wilson R.K."/>
        </authorList>
    </citation>
    <scope>NUCLEOTIDE SEQUENCE [LARGE SCALE GENOMIC DNA]</scope>
    <source>
        <strain evidence="6 7">ATCC 29174</strain>
    </source>
</reference>
<evidence type="ECO:0000256" key="5">
    <source>
        <dbReference type="HAMAP-Rule" id="MF_00787"/>
    </source>
</evidence>
<comment type="similarity">
    <text evidence="5">Belongs to the CbiD family.</text>
</comment>
<evidence type="ECO:0000256" key="2">
    <source>
        <dbReference type="ARBA" id="ARBA00022603"/>
    </source>
</evidence>